<feature type="compositionally biased region" description="Basic and acidic residues" evidence="1">
    <location>
        <begin position="224"/>
        <end position="261"/>
    </location>
</feature>
<dbReference type="EMBL" id="AYYE01001136">
    <property type="protein sequence ID" value="ETK06799.1"/>
    <property type="molecule type" value="Genomic_DNA"/>
</dbReference>
<dbReference type="InterPro" id="IPR046228">
    <property type="entry name" value="DUF6261"/>
</dbReference>
<gene>
    <name evidence="2" type="ORF">T230_10740</name>
</gene>
<reference evidence="2 3" key="1">
    <citation type="submission" date="2013-11" db="EMBL/GenBank/DDBJ databases">
        <title>Single cell genomics of uncultured Tannerella BU063 (oral taxon 286).</title>
        <authorList>
            <person name="Beall C.J."/>
            <person name="Campbell A.G."/>
            <person name="Griffen A.L."/>
            <person name="Podar M."/>
            <person name="Leys E.J."/>
        </authorList>
    </citation>
    <scope>NUCLEOTIDE SEQUENCE [LARGE SCALE GENOMIC DNA]</scope>
    <source>
        <strain evidence="2">Cell 1/3</strain>
    </source>
</reference>
<name>W2CHT7_9BACT</name>
<feature type="region of interest" description="Disordered" evidence="1">
    <location>
        <begin position="40"/>
        <end position="63"/>
    </location>
</feature>
<dbReference type="PATRIC" id="fig|1411022.3.peg.1255"/>
<proteinExistence type="predicted"/>
<protein>
    <submittedName>
        <fullName evidence="2">Uncharacterized protein</fullName>
    </submittedName>
</protein>
<organism evidence="2 3">
    <name type="scientific">Tannerella sp. oral taxon BU063 isolate Cell 1/3</name>
    <dbReference type="NCBI Taxonomy" id="1411022"/>
    <lineage>
        <taxon>Bacteria</taxon>
        <taxon>Pseudomonadati</taxon>
        <taxon>Bacteroidota</taxon>
        <taxon>Bacteroidia</taxon>
        <taxon>Bacteroidales</taxon>
        <taxon>Tannerellaceae</taxon>
        <taxon>Tannerella</taxon>
    </lineage>
</organism>
<evidence type="ECO:0000313" key="3">
    <source>
        <dbReference type="Proteomes" id="UP000034982"/>
    </source>
</evidence>
<evidence type="ECO:0000256" key="1">
    <source>
        <dbReference type="SAM" id="MobiDB-lite"/>
    </source>
</evidence>
<dbReference type="Pfam" id="PF19775">
    <property type="entry name" value="DUF6261"/>
    <property type="match status" value="1"/>
</dbReference>
<feature type="compositionally biased region" description="Basic and acidic residues" evidence="1">
    <location>
        <begin position="49"/>
        <end position="63"/>
    </location>
</feature>
<feature type="compositionally biased region" description="Basic and acidic residues" evidence="1">
    <location>
        <begin position="270"/>
        <end position="286"/>
    </location>
</feature>
<evidence type="ECO:0000313" key="2">
    <source>
        <dbReference type="EMBL" id="ETK06799.1"/>
    </source>
</evidence>
<dbReference type="AlphaFoldDB" id="W2CHT7"/>
<sequence length="297" mass="33378">MELVTLLRETTADVETAAGNLKTTDVPLKRYLKETKDGIDPFETATRNPTKDPDTEVMHKKDSERDKAVSRFVLKFQSFRLSEDSAEQTAYNNLQILWARHRNVQGLNNENQTGATDNLLNDLKKEPFASAVTKLHLEAEVTGIQTTNDAFRTFMVGRRATARDAAMEETHVNKMRRELTDKYTGLCIYVMAMADAYPDVPEWAKSLAAINVIRKRYAEILTRRAAAQKDKDPSKPKTPKDPKQPKDPKTPDQPKDPKQPEKPGGGAGEQPKKPDEKPKDPKKPGDDGNPDIKLPEE</sequence>
<dbReference type="Proteomes" id="UP000034982">
    <property type="component" value="Unassembled WGS sequence"/>
</dbReference>
<feature type="region of interest" description="Disordered" evidence="1">
    <location>
        <begin position="224"/>
        <end position="297"/>
    </location>
</feature>
<comment type="caution">
    <text evidence="2">The sequence shown here is derived from an EMBL/GenBank/DDBJ whole genome shotgun (WGS) entry which is preliminary data.</text>
</comment>
<accession>W2CHT7</accession>